<keyword evidence="3" id="KW-1185">Reference proteome</keyword>
<dbReference type="Proteomes" id="UP001239909">
    <property type="component" value="Unassembled WGS sequence"/>
</dbReference>
<protein>
    <recommendedName>
        <fullName evidence="4">Twin-arginine translocation signal domain-containing protein</fullName>
    </recommendedName>
</protein>
<evidence type="ECO:0008006" key="4">
    <source>
        <dbReference type="Google" id="ProtNLM"/>
    </source>
</evidence>
<accession>A0ABQ6LLV0</accession>
<evidence type="ECO:0000313" key="3">
    <source>
        <dbReference type="Proteomes" id="UP001239909"/>
    </source>
</evidence>
<organism evidence="2 3">
    <name type="scientific">Paralimibaculum aggregatum</name>
    <dbReference type="NCBI Taxonomy" id="3036245"/>
    <lineage>
        <taxon>Bacteria</taxon>
        <taxon>Pseudomonadati</taxon>
        <taxon>Pseudomonadota</taxon>
        <taxon>Alphaproteobacteria</taxon>
        <taxon>Rhodobacterales</taxon>
        <taxon>Paracoccaceae</taxon>
        <taxon>Paralimibaculum</taxon>
    </lineage>
</organism>
<dbReference type="EMBL" id="BSYI01000003">
    <property type="protein sequence ID" value="GMG81396.1"/>
    <property type="molecule type" value="Genomic_DNA"/>
</dbReference>
<feature type="region of interest" description="Disordered" evidence="1">
    <location>
        <begin position="237"/>
        <end position="307"/>
    </location>
</feature>
<reference evidence="2 3" key="1">
    <citation type="submission" date="2023-04" db="EMBL/GenBank/DDBJ databases">
        <title>Marinoamorphus aggregata gen. nov., sp. Nov., isolate from tissue of brittle star Ophioplocus japonicus.</title>
        <authorList>
            <person name="Kawano K."/>
            <person name="Sawayama S."/>
            <person name="Nakagawa S."/>
        </authorList>
    </citation>
    <scope>NUCLEOTIDE SEQUENCE [LARGE SCALE GENOMIC DNA]</scope>
    <source>
        <strain evidence="2 3">NKW23</strain>
    </source>
</reference>
<comment type="caution">
    <text evidence="2">The sequence shown here is derived from an EMBL/GenBank/DDBJ whole genome shotgun (WGS) entry which is preliminary data.</text>
</comment>
<gene>
    <name evidence="2" type="ORF">LNKW23_06090</name>
</gene>
<dbReference type="PROSITE" id="PS51318">
    <property type="entry name" value="TAT"/>
    <property type="match status" value="1"/>
</dbReference>
<name>A0ABQ6LLV0_9RHOB</name>
<evidence type="ECO:0000256" key="1">
    <source>
        <dbReference type="SAM" id="MobiDB-lite"/>
    </source>
</evidence>
<evidence type="ECO:0000313" key="2">
    <source>
        <dbReference type="EMBL" id="GMG81396.1"/>
    </source>
</evidence>
<proteinExistence type="predicted"/>
<dbReference type="PROSITE" id="PS51257">
    <property type="entry name" value="PROKAR_LIPOPROTEIN"/>
    <property type="match status" value="1"/>
</dbReference>
<feature type="compositionally biased region" description="Low complexity" evidence="1">
    <location>
        <begin position="250"/>
        <end position="278"/>
    </location>
</feature>
<dbReference type="InterPro" id="IPR006311">
    <property type="entry name" value="TAT_signal"/>
</dbReference>
<sequence>MRETLSYRRRFLAHAAVLAGAIGLMGCNLMQEEAPPLAATPDTISLREPGCYTVDLFREVKINRTKGLPKKYAAFLGEWGNGVWNGKWCHDLLIHTVTADGTVELLDMHAPSEHYRQPASIFKRKGQIRDDGVLYFAHGLTTRQYKIGKDGFLYGYAEGQPWGDARIVMSRKGVVPLPRARPGPGGLSEPGEGEVETVLAAAGPVPKPLPAVVARPGSTPALPVSGTGTSAAERVVPASFTPSGPPVPPAGTGSPLAPASAALPPRSPASGPVLAAVPKPAPAPAPKEEPGFFSRLFGTGEDAKQSE</sequence>